<dbReference type="EMBL" id="JBAHYK010001344">
    <property type="protein sequence ID" value="KAL0568417.1"/>
    <property type="molecule type" value="Genomic_DNA"/>
</dbReference>
<evidence type="ECO:0000256" key="1">
    <source>
        <dbReference type="ARBA" id="ARBA00022737"/>
    </source>
</evidence>
<dbReference type="PANTHER" id="PTHR10039:SF14">
    <property type="entry name" value="NACHT DOMAIN-CONTAINING PROTEIN"/>
    <property type="match status" value="1"/>
</dbReference>
<evidence type="ECO:0000256" key="2">
    <source>
        <dbReference type="SAM" id="MobiDB-lite"/>
    </source>
</evidence>
<proteinExistence type="predicted"/>
<accession>A0ABR3EZR8</accession>
<keyword evidence="1" id="KW-0677">Repeat</keyword>
<reference evidence="4 5" key="1">
    <citation type="submission" date="2024-02" db="EMBL/GenBank/DDBJ databases">
        <title>A draft genome for the cacao thread blight pathogen Marasmius crinis-equi.</title>
        <authorList>
            <person name="Cohen S.P."/>
            <person name="Baruah I.K."/>
            <person name="Amoako-Attah I."/>
            <person name="Bukari Y."/>
            <person name="Meinhardt L.W."/>
            <person name="Bailey B.A."/>
        </authorList>
    </citation>
    <scope>NUCLEOTIDE SEQUENCE [LARGE SCALE GENOMIC DNA]</scope>
    <source>
        <strain evidence="4 5">GH-76</strain>
    </source>
</reference>
<dbReference type="InterPro" id="IPR056884">
    <property type="entry name" value="NPHP3-like_N"/>
</dbReference>
<protein>
    <recommendedName>
        <fullName evidence="3">Nephrocystin 3-like N-terminal domain-containing protein</fullName>
    </recommendedName>
</protein>
<organism evidence="4 5">
    <name type="scientific">Marasmius crinis-equi</name>
    <dbReference type="NCBI Taxonomy" id="585013"/>
    <lineage>
        <taxon>Eukaryota</taxon>
        <taxon>Fungi</taxon>
        <taxon>Dikarya</taxon>
        <taxon>Basidiomycota</taxon>
        <taxon>Agaricomycotina</taxon>
        <taxon>Agaricomycetes</taxon>
        <taxon>Agaricomycetidae</taxon>
        <taxon>Agaricales</taxon>
        <taxon>Marasmiineae</taxon>
        <taxon>Marasmiaceae</taxon>
        <taxon>Marasmius</taxon>
    </lineage>
</organism>
<comment type="caution">
    <text evidence="4">The sequence shown here is derived from an EMBL/GenBank/DDBJ whole genome shotgun (WGS) entry which is preliminary data.</text>
</comment>
<sequence length="418" mass="47423">MSFQNSQGATSNNGQFSNIAGNAISFFPNSHGATFYDGQFNNIAGNHQLYKHSGKPSRMSEEHITRKHDTPSQDVTQRLAKKYDASLSTTSDHGRSLGSFTGYMDLRGQESQLSIEEQFVELVVKPCRWLTQREEWGSRPRLVVIDGLDECEGGRTQTRILSIIASSVREPEGLPLQFLISSRPEPAIREFFDTKIFFPLIWYYLLDNDTSTYRDILIFLHDGFAKIRADVKYRSIQFPIVWPDPYDIHRIVRKACGQFVYVVTLLNWIAEGSISPCTALEIVLGLVPDYDGESPFEELDVLYRHILSTHPERQLKRVLKILALILHANEFLETKPSLENIEALLDLSKGEAALALRGLHSVLDISDNGKVTVRHASFTDFLSHSSRSGMFFLDSEYYKTFSASCVIHYLNRLLCDKG</sequence>
<evidence type="ECO:0000259" key="3">
    <source>
        <dbReference type="Pfam" id="PF24883"/>
    </source>
</evidence>
<feature type="region of interest" description="Disordered" evidence="2">
    <location>
        <begin position="51"/>
        <end position="72"/>
    </location>
</feature>
<feature type="non-terminal residue" evidence="4">
    <location>
        <position position="418"/>
    </location>
</feature>
<dbReference type="Pfam" id="PF24883">
    <property type="entry name" value="NPHP3_N"/>
    <property type="match status" value="1"/>
</dbReference>
<gene>
    <name evidence="4" type="ORF">V5O48_013561</name>
</gene>
<dbReference type="Proteomes" id="UP001465976">
    <property type="component" value="Unassembled WGS sequence"/>
</dbReference>
<feature type="domain" description="Nephrocystin 3-like N-terminal" evidence="3">
    <location>
        <begin position="128"/>
        <end position="183"/>
    </location>
</feature>
<feature type="compositionally biased region" description="Basic and acidic residues" evidence="2">
    <location>
        <begin position="58"/>
        <end position="71"/>
    </location>
</feature>
<name>A0ABR3EZR8_9AGAR</name>
<evidence type="ECO:0000313" key="4">
    <source>
        <dbReference type="EMBL" id="KAL0568417.1"/>
    </source>
</evidence>
<evidence type="ECO:0000313" key="5">
    <source>
        <dbReference type="Proteomes" id="UP001465976"/>
    </source>
</evidence>
<dbReference type="PANTHER" id="PTHR10039">
    <property type="entry name" value="AMELOGENIN"/>
    <property type="match status" value="1"/>
</dbReference>
<keyword evidence="5" id="KW-1185">Reference proteome</keyword>